<evidence type="ECO:0000313" key="2">
    <source>
        <dbReference type="Proteomes" id="UP000799754"/>
    </source>
</evidence>
<evidence type="ECO:0000313" key="1">
    <source>
        <dbReference type="EMBL" id="KAF2631842.1"/>
    </source>
</evidence>
<name>A0ACB6SEC6_9PLEO</name>
<comment type="caution">
    <text evidence="1">The sequence shown here is derived from an EMBL/GenBank/DDBJ whole genome shotgun (WGS) entry which is preliminary data.</text>
</comment>
<dbReference type="EMBL" id="MU006704">
    <property type="protein sequence ID" value="KAF2631842.1"/>
    <property type="molecule type" value="Genomic_DNA"/>
</dbReference>
<proteinExistence type="predicted"/>
<sequence length="130" mass="14674">MCNKIQHSTVLSRWLWWTLNNAISTNVCLQKAFALDNYETTRCAADSPPVSPTSLHDHPRRHNLHMPSATTRSWIPPASSFVLVQASSTTTPKVECTQTQVRRPRSHERTRFGLRSISVGMVLTGCSINW</sequence>
<gene>
    <name evidence="1" type="ORF">BU25DRAFT_197776</name>
</gene>
<reference evidence="1" key="1">
    <citation type="journal article" date="2020" name="Stud. Mycol.">
        <title>101 Dothideomycetes genomes: a test case for predicting lifestyles and emergence of pathogens.</title>
        <authorList>
            <person name="Haridas S."/>
            <person name="Albert R."/>
            <person name="Binder M."/>
            <person name="Bloem J."/>
            <person name="Labutti K."/>
            <person name="Salamov A."/>
            <person name="Andreopoulos B."/>
            <person name="Baker S."/>
            <person name="Barry K."/>
            <person name="Bills G."/>
            <person name="Bluhm B."/>
            <person name="Cannon C."/>
            <person name="Castanera R."/>
            <person name="Culley D."/>
            <person name="Daum C."/>
            <person name="Ezra D."/>
            <person name="Gonzalez J."/>
            <person name="Henrissat B."/>
            <person name="Kuo A."/>
            <person name="Liang C."/>
            <person name="Lipzen A."/>
            <person name="Lutzoni F."/>
            <person name="Magnuson J."/>
            <person name="Mondo S."/>
            <person name="Nolan M."/>
            <person name="Ohm R."/>
            <person name="Pangilinan J."/>
            <person name="Park H.-J."/>
            <person name="Ramirez L."/>
            <person name="Alfaro M."/>
            <person name="Sun H."/>
            <person name="Tritt A."/>
            <person name="Yoshinaga Y."/>
            <person name="Zwiers L.-H."/>
            <person name="Turgeon B."/>
            <person name="Goodwin S."/>
            <person name="Spatafora J."/>
            <person name="Crous P."/>
            <person name="Grigoriev I."/>
        </authorList>
    </citation>
    <scope>NUCLEOTIDE SEQUENCE</scope>
    <source>
        <strain evidence="1">CBS 525.71</strain>
    </source>
</reference>
<organism evidence="1 2">
    <name type="scientific">Macroventuria anomochaeta</name>
    <dbReference type="NCBI Taxonomy" id="301207"/>
    <lineage>
        <taxon>Eukaryota</taxon>
        <taxon>Fungi</taxon>
        <taxon>Dikarya</taxon>
        <taxon>Ascomycota</taxon>
        <taxon>Pezizomycotina</taxon>
        <taxon>Dothideomycetes</taxon>
        <taxon>Pleosporomycetidae</taxon>
        <taxon>Pleosporales</taxon>
        <taxon>Pleosporineae</taxon>
        <taxon>Didymellaceae</taxon>
        <taxon>Macroventuria</taxon>
    </lineage>
</organism>
<accession>A0ACB6SEC6</accession>
<keyword evidence="2" id="KW-1185">Reference proteome</keyword>
<dbReference type="Proteomes" id="UP000799754">
    <property type="component" value="Unassembled WGS sequence"/>
</dbReference>
<protein>
    <submittedName>
        <fullName evidence="1">Uncharacterized protein</fullName>
    </submittedName>
</protein>